<dbReference type="RefSeq" id="WP_046822371.1">
    <property type="nucleotide sequence ID" value="NZ_JBCLWQ010000002.1"/>
</dbReference>
<protein>
    <submittedName>
        <fullName evidence="1">Uncharacterized protein</fullName>
    </submittedName>
</protein>
<comment type="caution">
    <text evidence="1">The sequence shown here is derived from an EMBL/GenBank/DDBJ whole genome shotgun (WGS) entry which is preliminary data.</text>
</comment>
<gene>
    <name evidence="1" type="ORF">VN21_05220</name>
</gene>
<evidence type="ECO:0000313" key="2">
    <source>
        <dbReference type="Proteomes" id="UP000034407"/>
    </source>
</evidence>
<dbReference type="EMBL" id="LBBT01000120">
    <property type="protein sequence ID" value="KKY02069.1"/>
    <property type="molecule type" value="Genomic_DNA"/>
</dbReference>
<name>A0A0M3DKV3_9FIRM</name>
<organism evidence="1 2">
    <name type="scientific">Paraclostridium benzoelyticum</name>
    <dbReference type="NCBI Taxonomy" id="1629550"/>
    <lineage>
        <taxon>Bacteria</taxon>
        <taxon>Bacillati</taxon>
        <taxon>Bacillota</taxon>
        <taxon>Clostridia</taxon>
        <taxon>Peptostreptococcales</taxon>
        <taxon>Peptostreptococcaceae</taxon>
        <taxon>Paraclostridium</taxon>
    </lineage>
</organism>
<reference evidence="1 2" key="1">
    <citation type="submission" date="2015-04" db="EMBL/GenBank/DDBJ databases">
        <title>Microcin producing Clostridium sp. JC272T.</title>
        <authorList>
            <person name="Jyothsna T."/>
            <person name="Sasikala C."/>
            <person name="Ramana C."/>
        </authorList>
    </citation>
    <scope>NUCLEOTIDE SEQUENCE [LARGE SCALE GENOMIC DNA]</scope>
    <source>
        <strain evidence="1 2">JC272</strain>
    </source>
</reference>
<sequence length="102" mass="11736">MQNLTFEALNSTDLLVGLKEKYETIIIKGVYCQEIYDLVKSQSTEHDLMGYALDTSILIYAILSLKDIFVSSDRKTEKDIEKKLKLYEVADVSKDNLILKLR</sequence>
<keyword evidence="2" id="KW-1185">Reference proteome</keyword>
<dbReference type="Proteomes" id="UP000034407">
    <property type="component" value="Unassembled WGS sequence"/>
</dbReference>
<dbReference type="AlphaFoldDB" id="A0A0M3DKV3"/>
<dbReference type="OrthoDB" id="2937982at2"/>
<evidence type="ECO:0000313" key="1">
    <source>
        <dbReference type="EMBL" id="KKY02069.1"/>
    </source>
</evidence>
<accession>A0A0M3DKV3</accession>
<dbReference type="PATRIC" id="fig|1629550.3.peg.521"/>
<proteinExistence type="predicted"/>